<dbReference type="Proteomes" id="UP000054477">
    <property type="component" value="Unassembled WGS sequence"/>
</dbReference>
<name>A0A0C9WIP4_9AGAR</name>
<accession>A0A0C9WIP4</accession>
<dbReference type="AlphaFoldDB" id="A0A0C9WIP4"/>
<feature type="non-terminal residue" evidence="1">
    <location>
        <position position="1"/>
    </location>
</feature>
<keyword evidence="2" id="KW-1185">Reference proteome</keyword>
<reference evidence="2" key="2">
    <citation type="submission" date="2015-01" db="EMBL/GenBank/DDBJ databases">
        <title>Evolutionary Origins and Diversification of the Mycorrhizal Mutualists.</title>
        <authorList>
            <consortium name="DOE Joint Genome Institute"/>
            <consortium name="Mycorrhizal Genomics Consortium"/>
            <person name="Kohler A."/>
            <person name="Kuo A."/>
            <person name="Nagy L.G."/>
            <person name="Floudas D."/>
            <person name="Copeland A."/>
            <person name="Barry K.W."/>
            <person name="Cichocki N."/>
            <person name="Veneault-Fourrey C."/>
            <person name="LaButti K."/>
            <person name="Lindquist E.A."/>
            <person name="Lipzen A."/>
            <person name="Lundell T."/>
            <person name="Morin E."/>
            <person name="Murat C."/>
            <person name="Riley R."/>
            <person name="Ohm R."/>
            <person name="Sun H."/>
            <person name="Tunlid A."/>
            <person name="Henrissat B."/>
            <person name="Grigoriev I.V."/>
            <person name="Hibbett D.S."/>
            <person name="Martin F."/>
        </authorList>
    </citation>
    <scope>NUCLEOTIDE SEQUENCE [LARGE SCALE GENOMIC DNA]</scope>
    <source>
        <strain evidence="2">LaAM-08-1</strain>
    </source>
</reference>
<protein>
    <submittedName>
        <fullName evidence="1">Uncharacterized protein</fullName>
    </submittedName>
</protein>
<proteinExistence type="predicted"/>
<dbReference type="HOGENOM" id="CLU_204112_0_0_1"/>
<reference evidence="1 2" key="1">
    <citation type="submission" date="2014-04" db="EMBL/GenBank/DDBJ databases">
        <authorList>
            <consortium name="DOE Joint Genome Institute"/>
            <person name="Kuo A."/>
            <person name="Kohler A."/>
            <person name="Nagy L.G."/>
            <person name="Floudas D."/>
            <person name="Copeland A."/>
            <person name="Barry K.W."/>
            <person name="Cichocki N."/>
            <person name="Veneault-Fourrey C."/>
            <person name="LaButti K."/>
            <person name="Lindquist E.A."/>
            <person name="Lipzen A."/>
            <person name="Lundell T."/>
            <person name="Morin E."/>
            <person name="Murat C."/>
            <person name="Sun H."/>
            <person name="Tunlid A."/>
            <person name="Henrissat B."/>
            <person name="Grigoriev I.V."/>
            <person name="Hibbett D.S."/>
            <person name="Martin F."/>
            <person name="Nordberg H.P."/>
            <person name="Cantor M.N."/>
            <person name="Hua S.X."/>
        </authorList>
    </citation>
    <scope>NUCLEOTIDE SEQUENCE [LARGE SCALE GENOMIC DNA]</scope>
    <source>
        <strain evidence="1 2">LaAM-08-1</strain>
    </source>
</reference>
<feature type="non-terminal residue" evidence="1">
    <location>
        <position position="53"/>
    </location>
</feature>
<organism evidence="1 2">
    <name type="scientific">Laccaria amethystina LaAM-08-1</name>
    <dbReference type="NCBI Taxonomy" id="1095629"/>
    <lineage>
        <taxon>Eukaryota</taxon>
        <taxon>Fungi</taxon>
        <taxon>Dikarya</taxon>
        <taxon>Basidiomycota</taxon>
        <taxon>Agaricomycotina</taxon>
        <taxon>Agaricomycetes</taxon>
        <taxon>Agaricomycetidae</taxon>
        <taxon>Agaricales</taxon>
        <taxon>Agaricineae</taxon>
        <taxon>Hydnangiaceae</taxon>
        <taxon>Laccaria</taxon>
    </lineage>
</organism>
<evidence type="ECO:0000313" key="2">
    <source>
        <dbReference type="Proteomes" id="UP000054477"/>
    </source>
</evidence>
<sequence length="53" mass="6020">NARIQHNGYRISFATLYPCSQPRPELTPISFLTSRSLSCTHSTYFLGYGCFSE</sequence>
<evidence type="ECO:0000313" key="1">
    <source>
        <dbReference type="EMBL" id="KIJ93299.1"/>
    </source>
</evidence>
<gene>
    <name evidence="1" type="ORF">K443DRAFT_70497</name>
</gene>
<dbReference type="OrthoDB" id="3090584at2759"/>
<dbReference type="EMBL" id="KN838852">
    <property type="protein sequence ID" value="KIJ93299.1"/>
    <property type="molecule type" value="Genomic_DNA"/>
</dbReference>